<dbReference type="Pfam" id="PF00501">
    <property type="entry name" value="AMP-binding"/>
    <property type="match status" value="1"/>
</dbReference>
<keyword evidence="2 5" id="KW-0436">Ligase</keyword>
<gene>
    <name evidence="5" type="ORF">PsYK624_140350</name>
</gene>
<dbReference type="AlphaFoldDB" id="A0A9P3LJV5"/>
<dbReference type="PROSITE" id="PS00455">
    <property type="entry name" value="AMP_BINDING"/>
    <property type="match status" value="1"/>
</dbReference>
<accession>A0A9P3LJV5</accession>
<dbReference type="Proteomes" id="UP000703269">
    <property type="component" value="Unassembled WGS sequence"/>
</dbReference>
<sequence>MSTQLSHFESCYPPVPLTRSSYYTFVLGRDIYAPEHPFTINGQTGHVTTRRALREDSLRLAHGLRNAHRAGLAPLRRGSVAMLLSPSTDLYVVVQFAMAAAGVTCVLANPAFSPGELAHALDVSDASHVFAHPSAVPLVHATLRARGLAERDIRQRVVLLAPDGEVPHELRTAGWVGLDRLDTTPVLGVPERFDGDEADATALIYFSSGTTGLSKGVELSHANLVANITLLSAVYMYNANNDDVTITGVPLFHVLGGLYLVMFSLFKGVPVVLLPRFVPAEYLACVQKYKVTTIITAPPVLLFLTNDPLVDQFDLSSLRILGVGAAPVSAELVHACKARFAARGWHLNIGQGYGMTEICGVCTYVPYEEMAARPTSIGRIFPNCAVRVVDADARPVPVGQPGELWIRSPAVMKGYAKNPTATAATITPDGWLRTGDVAVADAGGYLQITDRIKELIKYKGFQVAPAELENILSSHPDVADCAVIGVYSKEEATELPKAYIVPRDPKYLSSPAASDDLVKSIHAWLAPRVSSYKRLRGGIALTHEIPKSVSGKILKRKLREQEETKQPAAAKL</sequence>
<dbReference type="InterPro" id="IPR042099">
    <property type="entry name" value="ANL_N_sf"/>
</dbReference>
<dbReference type="EMBL" id="BPQB01000077">
    <property type="protein sequence ID" value="GJE97813.1"/>
    <property type="molecule type" value="Genomic_DNA"/>
</dbReference>
<dbReference type="OrthoDB" id="1898221at2759"/>
<dbReference type="InterPro" id="IPR020845">
    <property type="entry name" value="AMP-binding_CS"/>
</dbReference>
<dbReference type="SUPFAM" id="SSF56801">
    <property type="entry name" value="Acetyl-CoA synthetase-like"/>
    <property type="match status" value="1"/>
</dbReference>
<dbReference type="CDD" id="cd05911">
    <property type="entry name" value="Firefly_Luc_like"/>
    <property type="match status" value="1"/>
</dbReference>
<evidence type="ECO:0000259" key="3">
    <source>
        <dbReference type="Pfam" id="PF00501"/>
    </source>
</evidence>
<keyword evidence="6" id="KW-1185">Reference proteome</keyword>
<dbReference type="InterPro" id="IPR025110">
    <property type="entry name" value="AMP-bd_C"/>
</dbReference>
<evidence type="ECO:0000313" key="5">
    <source>
        <dbReference type="EMBL" id="GJE97813.1"/>
    </source>
</evidence>
<protein>
    <submittedName>
        <fullName evidence="5">Acyl--CoA ligase</fullName>
    </submittedName>
</protein>
<comment type="caution">
    <text evidence="5">The sequence shown here is derived from an EMBL/GenBank/DDBJ whole genome shotgun (WGS) entry which is preliminary data.</text>
</comment>
<proteinExistence type="inferred from homology"/>
<dbReference type="Pfam" id="PF13193">
    <property type="entry name" value="AMP-binding_C"/>
    <property type="match status" value="1"/>
</dbReference>
<name>A0A9P3LJV5_9APHY</name>
<dbReference type="InterPro" id="IPR000873">
    <property type="entry name" value="AMP-dep_synth/lig_dom"/>
</dbReference>
<evidence type="ECO:0000256" key="2">
    <source>
        <dbReference type="ARBA" id="ARBA00022598"/>
    </source>
</evidence>
<evidence type="ECO:0000256" key="1">
    <source>
        <dbReference type="ARBA" id="ARBA00006432"/>
    </source>
</evidence>
<dbReference type="Gene3D" id="3.40.50.12780">
    <property type="entry name" value="N-terminal domain of ligase-like"/>
    <property type="match status" value="1"/>
</dbReference>
<evidence type="ECO:0000259" key="4">
    <source>
        <dbReference type="Pfam" id="PF13193"/>
    </source>
</evidence>
<dbReference type="InterPro" id="IPR045851">
    <property type="entry name" value="AMP-bd_C_sf"/>
</dbReference>
<organism evidence="5 6">
    <name type="scientific">Phanerochaete sordida</name>
    <dbReference type="NCBI Taxonomy" id="48140"/>
    <lineage>
        <taxon>Eukaryota</taxon>
        <taxon>Fungi</taxon>
        <taxon>Dikarya</taxon>
        <taxon>Basidiomycota</taxon>
        <taxon>Agaricomycotina</taxon>
        <taxon>Agaricomycetes</taxon>
        <taxon>Polyporales</taxon>
        <taxon>Phanerochaetaceae</taxon>
        <taxon>Phanerochaete</taxon>
    </lineage>
</organism>
<dbReference type="Gene3D" id="3.30.300.30">
    <property type="match status" value="1"/>
</dbReference>
<feature type="domain" description="AMP-dependent synthetase/ligase" evidence="3">
    <location>
        <begin position="34"/>
        <end position="415"/>
    </location>
</feature>
<dbReference type="PANTHER" id="PTHR24096">
    <property type="entry name" value="LONG-CHAIN-FATTY-ACID--COA LIGASE"/>
    <property type="match status" value="1"/>
</dbReference>
<dbReference type="PANTHER" id="PTHR24096:SF149">
    <property type="entry name" value="AMP-BINDING DOMAIN-CONTAINING PROTEIN-RELATED"/>
    <property type="match status" value="1"/>
</dbReference>
<comment type="similarity">
    <text evidence="1">Belongs to the ATP-dependent AMP-binding enzyme family.</text>
</comment>
<dbReference type="GO" id="GO:0016405">
    <property type="term" value="F:CoA-ligase activity"/>
    <property type="evidence" value="ECO:0007669"/>
    <property type="project" value="TreeGrafter"/>
</dbReference>
<reference evidence="5 6" key="1">
    <citation type="submission" date="2021-08" db="EMBL/GenBank/DDBJ databases">
        <title>Draft Genome Sequence of Phanerochaete sordida strain YK-624.</title>
        <authorList>
            <person name="Mori T."/>
            <person name="Dohra H."/>
            <person name="Suzuki T."/>
            <person name="Kawagishi H."/>
            <person name="Hirai H."/>
        </authorList>
    </citation>
    <scope>NUCLEOTIDE SEQUENCE [LARGE SCALE GENOMIC DNA]</scope>
    <source>
        <strain evidence="5 6">YK-624</strain>
    </source>
</reference>
<evidence type="ECO:0000313" key="6">
    <source>
        <dbReference type="Proteomes" id="UP000703269"/>
    </source>
</evidence>
<feature type="domain" description="AMP-binding enzyme C-terminal" evidence="4">
    <location>
        <begin position="467"/>
        <end position="552"/>
    </location>
</feature>